<comment type="similarity">
    <text evidence="2">Belongs to the mitochondrial carrier (TC 2.A.29) family.</text>
</comment>
<dbReference type="OrthoDB" id="427452at2759"/>
<evidence type="ECO:0000313" key="9">
    <source>
        <dbReference type="Proteomes" id="UP000241394"/>
    </source>
</evidence>
<reference evidence="8 9" key="1">
    <citation type="submission" date="2017-07" db="EMBL/GenBank/DDBJ databases">
        <title>An improved, manually edited Actinidia chinensis var. chinensis (kiwifruit) genome highlights the challenges associated with draft genomes and gene prediction in plants.</title>
        <authorList>
            <person name="Pilkington S."/>
            <person name="Crowhurst R."/>
            <person name="Hilario E."/>
            <person name="Nardozza S."/>
            <person name="Fraser L."/>
            <person name="Peng Y."/>
            <person name="Gunaseelan K."/>
            <person name="Simpson R."/>
            <person name="Tahir J."/>
            <person name="Deroles S."/>
            <person name="Templeton K."/>
            <person name="Luo Z."/>
            <person name="Davy M."/>
            <person name="Cheng C."/>
            <person name="Mcneilage M."/>
            <person name="Scaglione D."/>
            <person name="Liu Y."/>
            <person name="Zhang Q."/>
            <person name="Datson P."/>
            <person name="De Silva N."/>
            <person name="Gardiner S."/>
            <person name="Bassett H."/>
            <person name="Chagne D."/>
            <person name="Mccallum J."/>
            <person name="Dzierzon H."/>
            <person name="Deng C."/>
            <person name="Wang Y.-Y."/>
            <person name="Barron N."/>
            <person name="Manako K."/>
            <person name="Bowen J."/>
            <person name="Foster T."/>
            <person name="Erridge Z."/>
            <person name="Tiffin H."/>
            <person name="Waite C."/>
            <person name="Davies K."/>
            <person name="Grierson E."/>
            <person name="Laing W."/>
            <person name="Kirk R."/>
            <person name="Chen X."/>
            <person name="Wood M."/>
            <person name="Montefiori M."/>
            <person name="Brummell D."/>
            <person name="Schwinn K."/>
            <person name="Catanach A."/>
            <person name="Fullerton C."/>
            <person name="Li D."/>
            <person name="Meiyalaghan S."/>
            <person name="Nieuwenhuizen N."/>
            <person name="Read N."/>
            <person name="Prakash R."/>
            <person name="Hunter D."/>
            <person name="Zhang H."/>
            <person name="Mckenzie M."/>
            <person name="Knabel M."/>
            <person name="Harris A."/>
            <person name="Allan A."/>
            <person name="Chen A."/>
            <person name="Janssen B."/>
            <person name="Plunkett B."/>
            <person name="Dwamena C."/>
            <person name="Voogd C."/>
            <person name="Leif D."/>
            <person name="Lafferty D."/>
            <person name="Souleyre E."/>
            <person name="Varkonyi-Gasic E."/>
            <person name="Gambi F."/>
            <person name="Hanley J."/>
            <person name="Yao J.-L."/>
            <person name="Cheung J."/>
            <person name="David K."/>
            <person name="Warren B."/>
            <person name="Marsh K."/>
            <person name="Snowden K."/>
            <person name="Lin-Wang K."/>
            <person name="Brian L."/>
            <person name="Martinez-Sanchez M."/>
            <person name="Wang M."/>
            <person name="Ileperuma N."/>
            <person name="Macnee N."/>
            <person name="Campin R."/>
            <person name="Mcatee P."/>
            <person name="Drummond R."/>
            <person name="Espley R."/>
            <person name="Ireland H."/>
            <person name="Wu R."/>
            <person name="Atkinson R."/>
            <person name="Karunairetnam S."/>
            <person name="Bulley S."/>
            <person name="Chunkath S."/>
            <person name="Hanley Z."/>
            <person name="Storey R."/>
            <person name="Thrimawithana A."/>
            <person name="Thomson S."/>
            <person name="David C."/>
            <person name="Testolin R."/>
        </authorList>
    </citation>
    <scope>NUCLEOTIDE SEQUENCE [LARGE SCALE GENOMIC DNA]</scope>
    <source>
        <strain evidence="9">cv. Red5</strain>
        <tissue evidence="8">Young leaf</tissue>
    </source>
</reference>
<dbReference type="AlphaFoldDB" id="A0A2R6QHD8"/>
<dbReference type="STRING" id="1590841.A0A2R6QHD8"/>
<comment type="caution">
    <text evidence="8">The sequence shown here is derived from an EMBL/GenBank/DDBJ whole genome shotgun (WGS) entry which is preliminary data.</text>
</comment>
<name>A0A2R6QHD8_ACTCC</name>
<keyword evidence="7" id="KW-0496">Mitochondrion</keyword>
<evidence type="ECO:0000256" key="3">
    <source>
        <dbReference type="ARBA" id="ARBA00022448"/>
    </source>
</evidence>
<dbReference type="InterPro" id="IPR044677">
    <property type="entry name" value="SLC25A3/Pic2/Mir1-like"/>
</dbReference>
<evidence type="ECO:0000313" key="8">
    <source>
        <dbReference type="EMBL" id="PSS08049.1"/>
    </source>
</evidence>
<dbReference type="GO" id="GO:0005315">
    <property type="term" value="F:phosphate transmembrane transporter activity"/>
    <property type="evidence" value="ECO:0007669"/>
    <property type="project" value="InterPro"/>
</dbReference>
<sequence length="111" mass="12289">MSDNNEQWRRQAYLTCDGEEQIPRAAATCDGEGQTTMTDLTGEVIADIALCPFKAVKVRVQPQTCFARGMSDGFPKFIKFEGALGSGTVNPHFPYLLLGSQIVYAESWHQE</sequence>
<keyword evidence="6" id="KW-1133">Transmembrane helix</keyword>
<evidence type="ECO:0000256" key="5">
    <source>
        <dbReference type="ARBA" id="ARBA00022792"/>
    </source>
</evidence>
<keyword evidence="9" id="KW-1185">Reference proteome</keyword>
<dbReference type="EMBL" id="NKQK01000016">
    <property type="protein sequence ID" value="PSS08049.1"/>
    <property type="molecule type" value="Genomic_DNA"/>
</dbReference>
<gene>
    <name evidence="8" type="ORF">CEY00_Acc18411</name>
</gene>
<dbReference type="PANTHER" id="PTHR45671">
    <property type="entry name" value="SOLUTE CARRIER FAMILY 25 (MITOCHONDRIAL CARRIER PHOSPHATE CARRIER), MEMBER 3, LIKE-RELATED-RELATED"/>
    <property type="match status" value="1"/>
</dbReference>
<evidence type="ECO:0000256" key="6">
    <source>
        <dbReference type="ARBA" id="ARBA00022989"/>
    </source>
</evidence>
<dbReference type="Proteomes" id="UP000241394">
    <property type="component" value="Chromosome LG16"/>
</dbReference>
<dbReference type="InParanoid" id="A0A2R6QHD8"/>
<keyword evidence="3" id="KW-0813">Transport</keyword>
<dbReference type="Gramene" id="PSS08049">
    <property type="protein sequence ID" value="PSS08049"/>
    <property type="gene ID" value="CEY00_Acc18411"/>
</dbReference>
<evidence type="ECO:0000256" key="2">
    <source>
        <dbReference type="ARBA" id="ARBA00006375"/>
    </source>
</evidence>
<dbReference type="GO" id="GO:1990547">
    <property type="term" value="P:mitochondrial phosphate ion transmembrane transport"/>
    <property type="evidence" value="ECO:0007669"/>
    <property type="project" value="InterPro"/>
</dbReference>
<evidence type="ECO:0000256" key="1">
    <source>
        <dbReference type="ARBA" id="ARBA00004448"/>
    </source>
</evidence>
<comment type="subcellular location">
    <subcellularLocation>
        <location evidence="1">Mitochondrion inner membrane</location>
        <topology evidence="1">Multi-pass membrane protein</topology>
    </subcellularLocation>
</comment>
<reference evidence="9" key="2">
    <citation type="journal article" date="2018" name="BMC Genomics">
        <title>A manually annotated Actinidia chinensis var. chinensis (kiwifruit) genome highlights the challenges associated with draft genomes and gene prediction in plants.</title>
        <authorList>
            <person name="Pilkington S.M."/>
            <person name="Crowhurst R."/>
            <person name="Hilario E."/>
            <person name="Nardozza S."/>
            <person name="Fraser L."/>
            <person name="Peng Y."/>
            <person name="Gunaseelan K."/>
            <person name="Simpson R."/>
            <person name="Tahir J."/>
            <person name="Deroles S.C."/>
            <person name="Templeton K."/>
            <person name="Luo Z."/>
            <person name="Davy M."/>
            <person name="Cheng C."/>
            <person name="McNeilage M."/>
            <person name="Scaglione D."/>
            <person name="Liu Y."/>
            <person name="Zhang Q."/>
            <person name="Datson P."/>
            <person name="De Silva N."/>
            <person name="Gardiner S.E."/>
            <person name="Bassett H."/>
            <person name="Chagne D."/>
            <person name="McCallum J."/>
            <person name="Dzierzon H."/>
            <person name="Deng C."/>
            <person name="Wang Y.Y."/>
            <person name="Barron L."/>
            <person name="Manako K."/>
            <person name="Bowen J."/>
            <person name="Foster T.M."/>
            <person name="Erridge Z.A."/>
            <person name="Tiffin H."/>
            <person name="Waite C.N."/>
            <person name="Davies K.M."/>
            <person name="Grierson E.P."/>
            <person name="Laing W.A."/>
            <person name="Kirk R."/>
            <person name="Chen X."/>
            <person name="Wood M."/>
            <person name="Montefiori M."/>
            <person name="Brummell D.A."/>
            <person name="Schwinn K.E."/>
            <person name="Catanach A."/>
            <person name="Fullerton C."/>
            <person name="Li D."/>
            <person name="Meiyalaghan S."/>
            <person name="Nieuwenhuizen N."/>
            <person name="Read N."/>
            <person name="Prakash R."/>
            <person name="Hunter D."/>
            <person name="Zhang H."/>
            <person name="McKenzie M."/>
            <person name="Knabel M."/>
            <person name="Harris A."/>
            <person name="Allan A.C."/>
            <person name="Gleave A."/>
            <person name="Chen A."/>
            <person name="Janssen B.J."/>
            <person name="Plunkett B."/>
            <person name="Ampomah-Dwamena C."/>
            <person name="Voogd C."/>
            <person name="Leif D."/>
            <person name="Lafferty D."/>
            <person name="Souleyre E.J.F."/>
            <person name="Varkonyi-Gasic E."/>
            <person name="Gambi F."/>
            <person name="Hanley J."/>
            <person name="Yao J.L."/>
            <person name="Cheung J."/>
            <person name="David K.M."/>
            <person name="Warren B."/>
            <person name="Marsh K."/>
            <person name="Snowden K.C."/>
            <person name="Lin-Wang K."/>
            <person name="Brian L."/>
            <person name="Martinez-Sanchez M."/>
            <person name="Wang M."/>
            <person name="Ileperuma N."/>
            <person name="Macnee N."/>
            <person name="Campin R."/>
            <person name="McAtee P."/>
            <person name="Drummond R.S.M."/>
            <person name="Espley R.V."/>
            <person name="Ireland H.S."/>
            <person name="Wu R."/>
            <person name="Atkinson R.G."/>
            <person name="Karunairetnam S."/>
            <person name="Bulley S."/>
            <person name="Chunkath S."/>
            <person name="Hanley Z."/>
            <person name="Storey R."/>
            <person name="Thrimawithana A.H."/>
            <person name="Thomson S."/>
            <person name="David C."/>
            <person name="Testolin R."/>
            <person name="Huang H."/>
            <person name="Hellens R.P."/>
            <person name="Schaffer R.J."/>
        </authorList>
    </citation>
    <scope>NUCLEOTIDE SEQUENCE [LARGE SCALE GENOMIC DNA]</scope>
    <source>
        <strain evidence="9">cv. Red5</strain>
    </source>
</reference>
<keyword evidence="6" id="KW-0472">Membrane</keyword>
<evidence type="ECO:0000256" key="4">
    <source>
        <dbReference type="ARBA" id="ARBA00022737"/>
    </source>
</evidence>
<keyword evidence="4" id="KW-0677">Repeat</keyword>
<accession>A0A2R6QHD8</accession>
<proteinExistence type="inferred from homology"/>
<dbReference type="PANTHER" id="PTHR45671:SF10">
    <property type="entry name" value="SOLUTE CARRIER FAMILY 25 MEMBER 3"/>
    <property type="match status" value="1"/>
</dbReference>
<keyword evidence="6" id="KW-0812">Transmembrane</keyword>
<organism evidence="8 9">
    <name type="scientific">Actinidia chinensis var. chinensis</name>
    <name type="common">Chinese soft-hair kiwi</name>
    <dbReference type="NCBI Taxonomy" id="1590841"/>
    <lineage>
        <taxon>Eukaryota</taxon>
        <taxon>Viridiplantae</taxon>
        <taxon>Streptophyta</taxon>
        <taxon>Embryophyta</taxon>
        <taxon>Tracheophyta</taxon>
        <taxon>Spermatophyta</taxon>
        <taxon>Magnoliopsida</taxon>
        <taxon>eudicotyledons</taxon>
        <taxon>Gunneridae</taxon>
        <taxon>Pentapetalae</taxon>
        <taxon>asterids</taxon>
        <taxon>Ericales</taxon>
        <taxon>Actinidiaceae</taxon>
        <taxon>Actinidia</taxon>
    </lineage>
</organism>
<keyword evidence="5" id="KW-0999">Mitochondrion inner membrane</keyword>
<protein>
    <submittedName>
        <fullName evidence="8">Mitochondrial phosphate carrier protein like</fullName>
    </submittedName>
</protein>
<evidence type="ECO:0000256" key="7">
    <source>
        <dbReference type="ARBA" id="ARBA00023128"/>
    </source>
</evidence>
<dbReference type="GO" id="GO:0005743">
    <property type="term" value="C:mitochondrial inner membrane"/>
    <property type="evidence" value="ECO:0007669"/>
    <property type="project" value="UniProtKB-SubCell"/>
</dbReference>